<reference evidence="6 7" key="1">
    <citation type="journal article" date="2024" name="Genome Biol. Evol.">
        <title>Chromosome-level genome assembly of the viviparous eelpout Zoarces viviparus.</title>
        <authorList>
            <person name="Fuhrmann N."/>
            <person name="Brasseur M.V."/>
            <person name="Bakowski C.E."/>
            <person name="Podsiadlowski L."/>
            <person name="Prost S."/>
            <person name="Krehenwinkel H."/>
            <person name="Mayer C."/>
        </authorList>
    </citation>
    <scope>NUCLEOTIDE SEQUENCE [LARGE SCALE GENOMIC DNA]</scope>
    <source>
        <strain evidence="6">NO-MEL_2022_Ind0_liver</strain>
    </source>
</reference>
<dbReference type="Pfam" id="PF00656">
    <property type="entry name" value="Peptidase_C14"/>
    <property type="match status" value="1"/>
</dbReference>
<dbReference type="GO" id="GO:0050727">
    <property type="term" value="P:regulation of inflammatory response"/>
    <property type="evidence" value="ECO:0007669"/>
    <property type="project" value="TreeGrafter"/>
</dbReference>
<dbReference type="PROSITE" id="PS50207">
    <property type="entry name" value="CASPASE_P10"/>
    <property type="match status" value="1"/>
</dbReference>
<dbReference type="InterPro" id="IPR029030">
    <property type="entry name" value="Caspase-like_dom_sf"/>
</dbReference>
<dbReference type="InterPro" id="IPR011600">
    <property type="entry name" value="Pept_C14_caspase"/>
</dbReference>
<proteinExistence type="inferred from homology"/>
<dbReference type="PROSITE" id="PS50208">
    <property type="entry name" value="CASPASE_P20"/>
    <property type="match status" value="1"/>
</dbReference>
<comment type="caution">
    <text evidence="6">The sequence shown here is derived from an EMBL/GenBank/DDBJ whole genome shotgun (WGS) entry which is preliminary data.</text>
</comment>
<evidence type="ECO:0000313" key="6">
    <source>
        <dbReference type="EMBL" id="KAK9520943.1"/>
    </source>
</evidence>
<dbReference type="PANTHER" id="PTHR47901:SF3">
    <property type="entry name" value="CASPASE-1"/>
    <property type="match status" value="1"/>
</dbReference>
<dbReference type="GO" id="GO:0004197">
    <property type="term" value="F:cysteine-type endopeptidase activity"/>
    <property type="evidence" value="ECO:0007669"/>
    <property type="project" value="InterPro"/>
</dbReference>
<organism evidence="6 7">
    <name type="scientific">Zoarces viviparus</name>
    <name type="common">Viviparous eelpout</name>
    <name type="synonym">Blennius viviparus</name>
    <dbReference type="NCBI Taxonomy" id="48416"/>
    <lineage>
        <taxon>Eukaryota</taxon>
        <taxon>Metazoa</taxon>
        <taxon>Chordata</taxon>
        <taxon>Craniata</taxon>
        <taxon>Vertebrata</taxon>
        <taxon>Euteleostomi</taxon>
        <taxon>Actinopterygii</taxon>
        <taxon>Neopterygii</taxon>
        <taxon>Teleostei</taxon>
        <taxon>Neoteleostei</taxon>
        <taxon>Acanthomorphata</taxon>
        <taxon>Eupercaria</taxon>
        <taxon>Perciformes</taxon>
        <taxon>Cottioidei</taxon>
        <taxon>Zoarcales</taxon>
        <taxon>Zoarcidae</taxon>
        <taxon>Zoarcinae</taxon>
        <taxon>Zoarces</taxon>
    </lineage>
</organism>
<dbReference type="GO" id="GO:0072559">
    <property type="term" value="C:NLRP3 inflammasome complex"/>
    <property type="evidence" value="ECO:0007669"/>
    <property type="project" value="TreeGrafter"/>
</dbReference>
<name>A0AAW1EFD3_ZOAVI</name>
<dbReference type="InterPro" id="IPR002138">
    <property type="entry name" value="Pept_C14_p10"/>
</dbReference>
<dbReference type="Proteomes" id="UP001488805">
    <property type="component" value="Unassembled WGS sequence"/>
</dbReference>
<dbReference type="InterPro" id="IPR033139">
    <property type="entry name" value="Caspase_cys_AS"/>
</dbReference>
<evidence type="ECO:0008006" key="8">
    <source>
        <dbReference type="Google" id="ProtNLM"/>
    </source>
</evidence>
<comment type="similarity">
    <text evidence="1 3">Belongs to the peptidase C14A family.</text>
</comment>
<dbReference type="InterPro" id="IPR002398">
    <property type="entry name" value="Pept_C14"/>
</dbReference>
<dbReference type="InterPro" id="IPR011029">
    <property type="entry name" value="DEATH-like_dom_sf"/>
</dbReference>
<evidence type="ECO:0000256" key="1">
    <source>
        <dbReference type="ARBA" id="ARBA00010134"/>
    </source>
</evidence>
<dbReference type="SUPFAM" id="SSF52129">
    <property type="entry name" value="Caspase-like"/>
    <property type="match status" value="1"/>
</dbReference>
<evidence type="ECO:0000259" key="4">
    <source>
        <dbReference type="PROSITE" id="PS50207"/>
    </source>
</evidence>
<dbReference type="Gene3D" id="3.40.50.1460">
    <property type="match status" value="1"/>
</dbReference>
<sequence length="412" mass="46935">MFIDMEKKKMIANLQSRDHSLYFELGLSSGQPAQPGKERLNVRMKFLTKELTKRRLDGNGVLNVGQKDSILKENSSRADKASMFIYMEKKRDKARKNMILYIQSGDPSLYFELGLSSGQPAQLEPQKEQQGPTTLIRTSEDFWREKLSDRDIYPVAKNSISNRVSLLITNIKFTDERLNRNGAEKDEAKMDKQLRDLGYEVVKHTNLTGKAIDDALTEFSKHPKLKETDSVLVVIMSHGKRGALLGVNWKKEISDNERPDEFPIDNIYKHLGPEKCPALLNKPKIIIIQACRGGGEGSVLVRDGANPAVVCDNADEGNIEDDGLRFVNKEKDFISLLSCTPDTLSYRHSVDGSFLIQFVAEVFTTLAHKDDIMELFRKVMQRFEDFPSQTKRQMPTIDRCTLTKRFYFFPGL</sequence>
<dbReference type="Gene3D" id="1.10.533.10">
    <property type="entry name" value="Death Domain, Fas"/>
    <property type="match status" value="1"/>
</dbReference>
<dbReference type="PANTHER" id="PTHR47901">
    <property type="entry name" value="CASPASE RECRUITMENT DOMAIN-CONTAINING PROTEIN 18"/>
    <property type="match status" value="1"/>
</dbReference>
<dbReference type="GO" id="GO:0006508">
    <property type="term" value="P:proteolysis"/>
    <property type="evidence" value="ECO:0007669"/>
    <property type="project" value="InterPro"/>
</dbReference>
<dbReference type="InterPro" id="IPR001309">
    <property type="entry name" value="Pept_C14_p20"/>
</dbReference>
<dbReference type="InterPro" id="IPR015917">
    <property type="entry name" value="Pept_C14A"/>
</dbReference>
<dbReference type="PRINTS" id="PR00376">
    <property type="entry name" value="IL1BCENZYME"/>
</dbReference>
<dbReference type="GO" id="GO:0072557">
    <property type="term" value="C:IPAF inflammasome complex"/>
    <property type="evidence" value="ECO:0007669"/>
    <property type="project" value="TreeGrafter"/>
</dbReference>
<feature type="domain" description="Caspase family p20" evidence="5">
    <location>
        <begin position="161"/>
        <end position="293"/>
    </location>
</feature>
<dbReference type="AlphaFoldDB" id="A0AAW1EFD3"/>
<keyword evidence="7" id="KW-1185">Reference proteome</keyword>
<accession>A0AAW1EFD3</accession>
<protein>
    <recommendedName>
        <fullName evidence="8">Caspase-1</fullName>
    </recommendedName>
</protein>
<feature type="active site" evidence="2">
    <location>
        <position position="291"/>
    </location>
</feature>
<dbReference type="CDD" id="cd00032">
    <property type="entry name" value="CASc"/>
    <property type="match status" value="1"/>
</dbReference>
<evidence type="ECO:0000259" key="5">
    <source>
        <dbReference type="PROSITE" id="PS50208"/>
    </source>
</evidence>
<evidence type="ECO:0000313" key="7">
    <source>
        <dbReference type="Proteomes" id="UP001488805"/>
    </source>
</evidence>
<feature type="active site" evidence="2">
    <location>
        <position position="238"/>
    </location>
</feature>
<dbReference type="EMBL" id="JBCEZU010000329">
    <property type="protein sequence ID" value="KAK9520943.1"/>
    <property type="molecule type" value="Genomic_DNA"/>
</dbReference>
<dbReference type="PROSITE" id="PS01122">
    <property type="entry name" value="CASPASE_CYS"/>
    <property type="match status" value="1"/>
</dbReference>
<dbReference type="SMART" id="SM00115">
    <property type="entry name" value="CASc"/>
    <property type="match status" value="1"/>
</dbReference>
<evidence type="ECO:0000256" key="3">
    <source>
        <dbReference type="RuleBase" id="RU003971"/>
    </source>
</evidence>
<dbReference type="GO" id="GO:0097169">
    <property type="term" value="C:AIM2 inflammasome complex"/>
    <property type="evidence" value="ECO:0007669"/>
    <property type="project" value="TreeGrafter"/>
</dbReference>
<feature type="domain" description="Caspase family p10" evidence="4">
    <location>
        <begin position="330"/>
        <end position="410"/>
    </location>
</feature>
<evidence type="ECO:0000256" key="2">
    <source>
        <dbReference type="PIRSR" id="PIRSR038001-1"/>
    </source>
</evidence>
<gene>
    <name evidence="6" type="ORF">VZT92_020798</name>
</gene>
<dbReference type="PIRSF" id="PIRSF038001">
    <property type="entry name" value="Caspase_ICE"/>
    <property type="match status" value="1"/>
</dbReference>